<dbReference type="PANTHER" id="PTHR10519:SF74">
    <property type="entry name" value="GAMMA-AMINOBUTYRIC ACID TYPE B RECEPTOR SUBUNIT 2"/>
    <property type="match status" value="1"/>
</dbReference>
<protein>
    <submittedName>
        <fullName evidence="5">Uncharacterized protein</fullName>
    </submittedName>
</protein>
<evidence type="ECO:0000256" key="2">
    <source>
        <dbReference type="ARBA" id="ARBA00023170"/>
    </source>
</evidence>
<organism evidence="5 6">
    <name type="scientific">Cirrhinus mrigala</name>
    <name type="common">Mrigala</name>
    <dbReference type="NCBI Taxonomy" id="683832"/>
    <lineage>
        <taxon>Eukaryota</taxon>
        <taxon>Metazoa</taxon>
        <taxon>Chordata</taxon>
        <taxon>Craniata</taxon>
        <taxon>Vertebrata</taxon>
        <taxon>Euteleostomi</taxon>
        <taxon>Actinopterygii</taxon>
        <taxon>Neopterygii</taxon>
        <taxon>Teleostei</taxon>
        <taxon>Ostariophysi</taxon>
        <taxon>Cypriniformes</taxon>
        <taxon>Cyprinidae</taxon>
        <taxon>Labeoninae</taxon>
        <taxon>Labeonini</taxon>
        <taxon>Cirrhinus</taxon>
    </lineage>
</organism>
<evidence type="ECO:0000256" key="4">
    <source>
        <dbReference type="ARBA" id="ARBA00023224"/>
    </source>
</evidence>
<dbReference type="Gene3D" id="3.40.50.2300">
    <property type="match status" value="1"/>
</dbReference>
<feature type="non-terminal residue" evidence="5">
    <location>
        <position position="63"/>
    </location>
</feature>
<keyword evidence="6" id="KW-1185">Reference proteome</keyword>
<dbReference type="PANTHER" id="PTHR10519">
    <property type="entry name" value="GABA-B RECEPTOR"/>
    <property type="match status" value="1"/>
</dbReference>
<dbReference type="AlphaFoldDB" id="A0ABD0NYT1"/>
<dbReference type="SUPFAM" id="SSF53822">
    <property type="entry name" value="Periplasmic binding protein-like I"/>
    <property type="match status" value="1"/>
</dbReference>
<name>A0ABD0NYT1_CIRMR</name>
<dbReference type="GO" id="GO:0004930">
    <property type="term" value="F:G protein-coupled receptor activity"/>
    <property type="evidence" value="ECO:0007669"/>
    <property type="project" value="UniProtKB-KW"/>
</dbReference>
<evidence type="ECO:0000256" key="1">
    <source>
        <dbReference type="ARBA" id="ARBA00023040"/>
    </source>
</evidence>
<keyword evidence="2" id="KW-0675">Receptor</keyword>
<reference evidence="5 6" key="1">
    <citation type="submission" date="2024-05" db="EMBL/GenBank/DDBJ databases">
        <title>Genome sequencing and assembly of Indian major carp, Cirrhinus mrigala (Hamilton, 1822).</title>
        <authorList>
            <person name="Mohindra V."/>
            <person name="Chowdhury L.M."/>
            <person name="Lal K."/>
            <person name="Jena J.K."/>
        </authorList>
    </citation>
    <scope>NUCLEOTIDE SEQUENCE [LARGE SCALE GENOMIC DNA]</scope>
    <source>
        <strain evidence="5">CM1030</strain>
        <tissue evidence="5">Blood</tissue>
    </source>
</reference>
<dbReference type="InterPro" id="IPR028082">
    <property type="entry name" value="Peripla_BP_I"/>
</dbReference>
<comment type="caution">
    <text evidence="5">The sequence shown here is derived from an EMBL/GenBank/DDBJ whole genome shotgun (WGS) entry which is preliminary data.</text>
</comment>
<feature type="non-terminal residue" evidence="5">
    <location>
        <position position="1"/>
    </location>
</feature>
<proteinExistence type="predicted"/>
<dbReference type="PRINTS" id="PR01178">
    <property type="entry name" value="GABAB2RECPTR"/>
</dbReference>
<accession>A0ABD0NYT1</accession>
<dbReference type="Proteomes" id="UP001529510">
    <property type="component" value="Unassembled WGS sequence"/>
</dbReference>
<gene>
    <name evidence="5" type="ORF">M9458_037960</name>
</gene>
<dbReference type="InterPro" id="IPR002457">
    <property type="entry name" value="GPCR_3_GABA_rcpt_B2"/>
</dbReference>
<keyword evidence="3" id="KW-0325">Glycoprotein</keyword>
<sequence length="63" mass="7252">AYNLNMYGSKYQWIIPGWYQGNWWEQANSTNCTTKKLLTAMEGYISVDFEPLSAKQIKGISGR</sequence>
<dbReference type="InterPro" id="IPR002455">
    <property type="entry name" value="GPCR3_GABA-B"/>
</dbReference>
<evidence type="ECO:0000313" key="6">
    <source>
        <dbReference type="Proteomes" id="UP001529510"/>
    </source>
</evidence>
<dbReference type="EMBL" id="JAMKFB020000019">
    <property type="protein sequence ID" value="KAL0166116.1"/>
    <property type="molecule type" value="Genomic_DNA"/>
</dbReference>
<keyword evidence="1" id="KW-0297">G-protein coupled receptor</keyword>
<evidence type="ECO:0000313" key="5">
    <source>
        <dbReference type="EMBL" id="KAL0166116.1"/>
    </source>
</evidence>
<evidence type="ECO:0000256" key="3">
    <source>
        <dbReference type="ARBA" id="ARBA00023180"/>
    </source>
</evidence>
<keyword evidence="4" id="KW-0807">Transducer</keyword>